<accession>C5WDM2</accession>
<evidence type="ECO:0000256" key="2">
    <source>
        <dbReference type="ARBA" id="ARBA00007441"/>
    </source>
</evidence>
<evidence type="ECO:0000256" key="5">
    <source>
        <dbReference type="ARBA" id="ARBA00022679"/>
    </source>
</evidence>
<reference evidence="9 10" key="1">
    <citation type="journal article" date="2011" name="Genome Biol. Evol.">
        <title>Reductive evolution of bacterial genome in insect gut environment.</title>
        <authorList>
            <person name="Nikoh N."/>
            <person name="Hosokawa T."/>
            <person name="Ohshima K."/>
            <person name="Hattori M."/>
            <person name="Fukatsu T."/>
        </authorList>
    </citation>
    <scope>NUCLEOTIDE SEQUENCE [LARGE SCALE GENOMIC DNA]</scope>
    <source>
        <strain evidence="9 10">Mpkobe</strain>
    </source>
</reference>
<gene>
    <name evidence="9" type="primary">aspC</name>
    <name evidence="9" type="ORF">ICMP_593</name>
</gene>
<dbReference type="GO" id="GO:0004069">
    <property type="term" value="F:L-aspartate:2-oxoglutarate aminotransferase activity"/>
    <property type="evidence" value="ECO:0007669"/>
    <property type="project" value="TreeGrafter"/>
</dbReference>
<dbReference type="Gene3D" id="3.40.640.10">
    <property type="entry name" value="Type I PLP-dependent aspartate aminotransferase-like (Major domain)"/>
    <property type="match status" value="1"/>
</dbReference>
<dbReference type="RefSeq" id="WP_041069814.1">
    <property type="nucleotide sequence ID" value="NZ_AP010872.1"/>
</dbReference>
<dbReference type="GO" id="GO:0004838">
    <property type="term" value="F:L-tyrosine-2-oxoglutarate transaminase activity"/>
    <property type="evidence" value="ECO:0007669"/>
    <property type="project" value="TreeGrafter"/>
</dbReference>
<evidence type="ECO:0000313" key="9">
    <source>
        <dbReference type="EMBL" id="BAH83428.1"/>
    </source>
</evidence>
<evidence type="ECO:0000256" key="4">
    <source>
        <dbReference type="ARBA" id="ARBA00022576"/>
    </source>
</evidence>
<dbReference type="GO" id="GO:0033585">
    <property type="term" value="P:L-phenylalanine biosynthetic process from chorismate via phenylpyruvate"/>
    <property type="evidence" value="ECO:0007669"/>
    <property type="project" value="TreeGrafter"/>
</dbReference>
<dbReference type="PANTHER" id="PTHR11879:SF22">
    <property type="entry name" value="ASPARTATE AMINOTRANSFERASE, MITOCHONDRIAL"/>
    <property type="match status" value="1"/>
</dbReference>
<proteinExistence type="inferred from homology"/>
<dbReference type="PRINTS" id="PR00799">
    <property type="entry name" value="TRANSAMINASE"/>
</dbReference>
<dbReference type="Proteomes" id="UP000061704">
    <property type="component" value="Chromosome"/>
</dbReference>
<dbReference type="GO" id="GO:0030170">
    <property type="term" value="F:pyridoxal phosphate binding"/>
    <property type="evidence" value="ECO:0007669"/>
    <property type="project" value="InterPro"/>
</dbReference>
<dbReference type="GO" id="GO:0005829">
    <property type="term" value="C:cytosol"/>
    <property type="evidence" value="ECO:0007669"/>
    <property type="project" value="TreeGrafter"/>
</dbReference>
<dbReference type="Gene3D" id="3.90.1150.10">
    <property type="entry name" value="Aspartate Aminotransferase, domain 1"/>
    <property type="match status" value="1"/>
</dbReference>
<dbReference type="EC" id="2.6.1.-" evidence="7"/>
<sequence length="396" mass="44855">MFESIAIAPADPILGLADLFSTDPRSYKINLGIGIYRDNTGKTPILNTVKKAERYLLEYENTKNYLSIEGLLAFAYYTQILLFGMENHHNKAKYTCTVQTPGGTAALRIAADFLLSQTICKRIWVSSPTWPNHYNIFKAAGLEVINYKYYDDQHHILDFNGMITSLHEAKKGDAVLLHGCCHNPTGIDLISTQWEKLSELSKLNGWIPLFDFAYQGFANNLNKDAEGIRIFLNNNHEMIVANSYSKNFGIYNERVGALSVVSLEEKHIKNVLSQIKLIIRSNYSNPPAHGAAVVVKILSDNALRNEWQQELTDMRKRIKDMRTLFVTHLMEMGATRDFNFITQQYGMFSYTGLTKQQVIRLRKDFGIYIVDSGRINIAGITTNNIYNLCSAITAVI</sequence>
<dbReference type="KEGG" id="icp:ICMP_593"/>
<dbReference type="AlphaFoldDB" id="C5WDM2"/>
<organism evidence="9 10">
    <name type="scientific">Candidatus Ishikawaella capsulata Mpkobe</name>
    <dbReference type="NCBI Taxonomy" id="476281"/>
    <lineage>
        <taxon>Bacteria</taxon>
        <taxon>Pseudomonadati</taxon>
        <taxon>Pseudomonadota</taxon>
        <taxon>Gammaproteobacteria</taxon>
        <taxon>Enterobacterales</taxon>
        <taxon>Enterobacteriaceae</taxon>
        <taxon>Candidatus Ishikawella</taxon>
    </lineage>
</organism>
<dbReference type="PROSITE" id="PS00105">
    <property type="entry name" value="AA_TRANSFER_CLASS_1"/>
    <property type="match status" value="1"/>
</dbReference>
<dbReference type="InterPro" id="IPR015421">
    <property type="entry name" value="PyrdxlP-dep_Trfase_major"/>
</dbReference>
<evidence type="ECO:0000259" key="8">
    <source>
        <dbReference type="Pfam" id="PF00155"/>
    </source>
</evidence>
<dbReference type="OrthoDB" id="9766445at2"/>
<evidence type="ECO:0000256" key="7">
    <source>
        <dbReference type="RuleBase" id="RU000481"/>
    </source>
</evidence>
<dbReference type="InterPro" id="IPR004839">
    <property type="entry name" value="Aminotransferase_I/II_large"/>
</dbReference>
<dbReference type="FunFam" id="3.40.640.10:FF:000015">
    <property type="entry name" value="Aspartate aminotransferase"/>
    <property type="match status" value="1"/>
</dbReference>
<keyword evidence="4 7" id="KW-0032">Aminotransferase</keyword>
<dbReference type="HOGENOM" id="CLU_032440_0_1_6"/>
<keyword evidence="5 7" id="KW-0808">Transferase</keyword>
<name>C5WDM2_9ENTR</name>
<protein>
    <recommendedName>
        <fullName evidence="7">Aminotransferase</fullName>
        <ecNumber evidence="7">2.6.1.-</ecNumber>
    </recommendedName>
</protein>
<keyword evidence="10" id="KW-1185">Reference proteome</keyword>
<dbReference type="CDD" id="cd00609">
    <property type="entry name" value="AAT_like"/>
    <property type="match status" value="1"/>
</dbReference>
<keyword evidence="6" id="KW-0663">Pyridoxal phosphate</keyword>
<feature type="domain" description="Aminotransferase class I/classII large" evidence="8">
    <location>
        <begin position="28"/>
        <end position="392"/>
    </location>
</feature>
<dbReference type="InterPro" id="IPR015424">
    <property type="entry name" value="PyrdxlP-dep_Trfase"/>
</dbReference>
<dbReference type="InterPro" id="IPR015422">
    <property type="entry name" value="PyrdxlP-dep_Trfase_small"/>
</dbReference>
<comment type="cofactor">
    <cofactor evidence="1 7">
        <name>pyridoxal 5'-phosphate</name>
        <dbReference type="ChEBI" id="CHEBI:597326"/>
    </cofactor>
</comment>
<dbReference type="InterPro" id="IPR004838">
    <property type="entry name" value="NHTrfase_class1_PyrdxlP-BS"/>
</dbReference>
<evidence type="ECO:0000256" key="3">
    <source>
        <dbReference type="ARBA" id="ARBA00011738"/>
    </source>
</evidence>
<dbReference type="STRING" id="476281.ICMP_593"/>
<evidence type="ECO:0000256" key="6">
    <source>
        <dbReference type="ARBA" id="ARBA00022898"/>
    </source>
</evidence>
<dbReference type="NCBIfam" id="NF006719">
    <property type="entry name" value="PRK09257.1"/>
    <property type="match status" value="1"/>
</dbReference>
<dbReference type="Pfam" id="PF00155">
    <property type="entry name" value="Aminotran_1_2"/>
    <property type="match status" value="1"/>
</dbReference>
<comment type="subunit">
    <text evidence="3">Homodimer.</text>
</comment>
<evidence type="ECO:0000256" key="1">
    <source>
        <dbReference type="ARBA" id="ARBA00001933"/>
    </source>
</evidence>
<dbReference type="FunFam" id="3.90.1150.10:FF:000001">
    <property type="entry name" value="Aspartate aminotransferase"/>
    <property type="match status" value="1"/>
</dbReference>
<dbReference type="EMBL" id="AP010872">
    <property type="protein sequence ID" value="BAH83428.1"/>
    <property type="molecule type" value="Genomic_DNA"/>
</dbReference>
<dbReference type="PANTHER" id="PTHR11879">
    <property type="entry name" value="ASPARTATE AMINOTRANSFERASE"/>
    <property type="match status" value="1"/>
</dbReference>
<dbReference type="InterPro" id="IPR000796">
    <property type="entry name" value="Asp_trans"/>
</dbReference>
<comment type="similarity">
    <text evidence="2 7">Belongs to the class-I pyridoxal-phosphate-dependent aminotransferase family.</text>
</comment>
<dbReference type="GO" id="GO:0042802">
    <property type="term" value="F:identical protein binding"/>
    <property type="evidence" value="ECO:0007669"/>
    <property type="project" value="TreeGrafter"/>
</dbReference>
<evidence type="ECO:0000313" key="10">
    <source>
        <dbReference type="Proteomes" id="UP000061704"/>
    </source>
</evidence>
<dbReference type="SUPFAM" id="SSF53383">
    <property type="entry name" value="PLP-dependent transferases"/>
    <property type="match status" value="1"/>
</dbReference>